<evidence type="ECO:0000256" key="11">
    <source>
        <dbReference type="ARBA" id="ARBA00029362"/>
    </source>
</evidence>
<feature type="compositionally biased region" description="Low complexity" evidence="13">
    <location>
        <begin position="906"/>
        <end position="931"/>
    </location>
</feature>
<comment type="caution">
    <text evidence="15">The sequence shown here is derived from an EMBL/GenBank/DDBJ whole genome shotgun (WGS) entry which is preliminary data.</text>
</comment>
<feature type="compositionally biased region" description="Polar residues" evidence="13">
    <location>
        <begin position="838"/>
        <end position="849"/>
    </location>
</feature>
<comment type="subcellular location">
    <subcellularLocation>
        <location evidence="2">Cytoplasm</location>
    </subcellularLocation>
    <subcellularLocation>
        <location evidence="1">Preautophagosomal structure</location>
    </subcellularLocation>
</comment>
<accession>A0A9P5MQY5</accession>
<dbReference type="AlphaFoldDB" id="A0A9P5MQY5"/>
<dbReference type="InterPro" id="IPR005078">
    <property type="entry name" value="Peptidase_C54"/>
</dbReference>
<dbReference type="GO" id="GO:0000407">
    <property type="term" value="C:phagophore assembly site"/>
    <property type="evidence" value="ECO:0007669"/>
    <property type="project" value="UniProtKB-SubCell"/>
</dbReference>
<reference evidence="15" key="1">
    <citation type="submission" date="2019-10" db="EMBL/GenBank/DDBJ databases">
        <authorList>
            <consortium name="DOE Joint Genome Institute"/>
            <person name="Kuo A."/>
            <person name="Miyauchi S."/>
            <person name="Kiss E."/>
            <person name="Drula E."/>
            <person name="Kohler A."/>
            <person name="Sanchez-Garcia M."/>
            <person name="Andreopoulos B."/>
            <person name="Barry K.W."/>
            <person name="Bonito G."/>
            <person name="Buee M."/>
            <person name="Carver A."/>
            <person name="Chen C."/>
            <person name="Cichocki N."/>
            <person name="Clum A."/>
            <person name="Culley D."/>
            <person name="Crous P.W."/>
            <person name="Fauchery L."/>
            <person name="Girlanda M."/>
            <person name="Hayes R."/>
            <person name="Keri Z."/>
            <person name="LaButti K."/>
            <person name="Lipzen A."/>
            <person name="Lombard V."/>
            <person name="Magnuson J."/>
            <person name="Maillard F."/>
            <person name="Morin E."/>
            <person name="Murat C."/>
            <person name="Nolan M."/>
            <person name="Ohm R."/>
            <person name="Pangilinan J."/>
            <person name="Pereira M."/>
            <person name="Perotto S."/>
            <person name="Peter M."/>
            <person name="Riley R."/>
            <person name="Sitrit Y."/>
            <person name="Stielow B."/>
            <person name="Szollosi G."/>
            <person name="Zifcakova L."/>
            <person name="Stursova M."/>
            <person name="Spatafora J.W."/>
            <person name="Tedersoo L."/>
            <person name="Vaario L.-M."/>
            <person name="Yamada A."/>
            <person name="Yan M."/>
            <person name="Wang P."/>
            <person name="Xu J."/>
            <person name="Bruns T."/>
            <person name="Baldrian P."/>
            <person name="Vilgalys R."/>
            <person name="Henrissat B."/>
            <person name="Grigoriev I.V."/>
            <person name="Hibbett D."/>
            <person name="Nagy L.G."/>
            <person name="Martin F.M."/>
        </authorList>
    </citation>
    <scope>NUCLEOTIDE SEQUENCE</scope>
    <source>
        <strain evidence="15">Prilba</strain>
    </source>
</reference>
<dbReference type="GO" id="GO:0004197">
    <property type="term" value="F:cysteine-type endopeptidase activity"/>
    <property type="evidence" value="ECO:0007669"/>
    <property type="project" value="TreeGrafter"/>
</dbReference>
<evidence type="ECO:0000256" key="4">
    <source>
        <dbReference type="ARBA" id="ARBA00022448"/>
    </source>
</evidence>
<feature type="domain" description="Peptidase C54 catalytic" evidence="14">
    <location>
        <begin position="292"/>
        <end position="715"/>
    </location>
</feature>
<evidence type="ECO:0000256" key="9">
    <source>
        <dbReference type="ARBA" id="ARBA00022927"/>
    </source>
</evidence>
<feature type="region of interest" description="Disordered" evidence="13">
    <location>
        <begin position="1"/>
        <end position="111"/>
    </location>
</feature>
<keyword evidence="5" id="KW-0963">Cytoplasm</keyword>
<dbReference type="GO" id="GO:0016485">
    <property type="term" value="P:protein processing"/>
    <property type="evidence" value="ECO:0007669"/>
    <property type="project" value="TreeGrafter"/>
</dbReference>
<name>A0A9P5MQY5_9AGAM</name>
<evidence type="ECO:0000256" key="7">
    <source>
        <dbReference type="ARBA" id="ARBA00022801"/>
    </source>
</evidence>
<feature type="region of interest" description="Disordered" evidence="13">
    <location>
        <begin position="733"/>
        <end position="1032"/>
    </location>
</feature>
<feature type="compositionally biased region" description="Polar residues" evidence="13">
    <location>
        <begin position="861"/>
        <end position="871"/>
    </location>
</feature>
<evidence type="ECO:0000256" key="1">
    <source>
        <dbReference type="ARBA" id="ARBA00004329"/>
    </source>
</evidence>
<dbReference type="InterPro" id="IPR038765">
    <property type="entry name" value="Papain-like_cys_pep_sf"/>
</dbReference>
<evidence type="ECO:0000259" key="14">
    <source>
        <dbReference type="Pfam" id="PF03416"/>
    </source>
</evidence>
<keyword evidence="16" id="KW-1185">Reference proteome</keyword>
<comment type="similarity">
    <text evidence="3">Belongs to the peptidase C54 family.</text>
</comment>
<evidence type="ECO:0000256" key="12">
    <source>
        <dbReference type="ARBA" id="ARBA00030240"/>
    </source>
</evidence>
<keyword evidence="10" id="KW-0072">Autophagy</keyword>
<dbReference type="GO" id="GO:0034727">
    <property type="term" value="P:piecemeal microautophagy of the nucleus"/>
    <property type="evidence" value="ECO:0007669"/>
    <property type="project" value="TreeGrafter"/>
</dbReference>
<evidence type="ECO:0000313" key="16">
    <source>
        <dbReference type="Proteomes" id="UP000759537"/>
    </source>
</evidence>
<evidence type="ECO:0000313" key="15">
    <source>
        <dbReference type="EMBL" id="KAF8472238.1"/>
    </source>
</evidence>
<gene>
    <name evidence="15" type="ORF">DFH94DRAFT_856126</name>
</gene>
<protein>
    <recommendedName>
        <fullName evidence="12">Autophagy-related protein 4</fullName>
    </recommendedName>
</protein>
<evidence type="ECO:0000256" key="6">
    <source>
        <dbReference type="ARBA" id="ARBA00022670"/>
    </source>
</evidence>
<dbReference type="Proteomes" id="UP000759537">
    <property type="component" value="Unassembled WGS sequence"/>
</dbReference>
<feature type="compositionally biased region" description="Acidic residues" evidence="13">
    <location>
        <begin position="781"/>
        <end position="801"/>
    </location>
</feature>
<keyword evidence="4" id="KW-0813">Transport</keyword>
<comment type="catalytic activity">
    <reaction evidence="11">
        <text>[protein]-C-terminal L-amino acid-glycyl-phosphatidylethanolamide + H2O = [protein]-C-terminal L-amino acid-glycine + a 1,2-diacyl-sn-glycero-3-phosphoethanolamine</text>
        <dbReference type="Rhea" id="RHEA:67548"/>
        <dbReference type="Rhea" id="RHEA-COMP:17323"/>
        <dbReference type="Rhea" id="RHEA-COMP:17324"/>
        <dbReference type="ChEBI" id="CHEBI:15377"/>
        <dbReference type="ChEBI" id="CHEBI:64612"/>
        <dbReference type="ChEBI" id="CHEBI:172940"/>
        <dbReference type="ChEBI" id="CHEBI:172941"/>
    </reaction>
    <physiologicalReaction direction="left-to-right" evidence="11">
        <dbReference type="Rhea" id="RHEA:67549"/>
    </physiologicalReaction>
</comment>
<feature type="compositionally biased region" description="Polar residues" evidence="13">
    <location>
        <begin position="263"/>
        <end position="273"/>
    </location>
</feature>
<feature type="compositionally biased region" description="Low complexity" evidence="13">
    <location>
        <begin position="946"/>
        <end position="963"/>
    </location>
</feature>
<feature type="compositionally biased region" description="Polar residues" evidence="13">
    <location>
        <begin position="815"/>
        <end position="824"/>
    </location>
</feature>
<dbReference type="GO" id="GO:0035973">
    <property type="term" value="P:aggrephagy"/>
    <property type="evidence" value="ECO:0007669"/>
    <property type="project" value="TreeGrafter"/>
</dbReference>
<keyword evidence="8" id="KW-0788">Thiol protease</keyword>
<dbReference type="Pfam" id="PF03416">
    <property type="entry name" value="Peptidase_C54"/>
    <property type="match status" value="1"/>
</dbReference>
<dbReference type="OrthoDB" id="2960936at2759"/>
<dbReference type="PANTHER" id="PTHR22624">
    <property type="entry name" value="CYSTEINE PROTEASE ATG4"/>
    <property type="match status" value="1"/>
</dbReference>
<feature type="region of interest" description="Disordered" evidence="13">
    <location>
        <begin position="239"/>
        <end position="284"/>
    </location>
</feature>
<evidence type="ECO:0000256" key="2">
    <source>
        <dbReference type="ARBA" id="ARBA00004496"/>
    </source>
</evidence>
<feature type="compositionally biased region" description="Polar residues" evidence="13">
    <location>
        <begin position="597"/>
        <end position="618"/>
    </location>
</feature>
<feature type="region of interest" description="Disordered" evidence="13">
    <location>
        <begin position="577"/>
        <end position="661"/>
    </location>
</feature>
<dbReference type="GO" id="GO:0015031">
    <property type="term" value="P:protein transport"/>
    <property type="evidence" value="ECO:0007669"/>
    <property type="project" value="UniProtKB-KW"/>
</dbReference>
<reference evidence="15" key="2">
    <citation type="journal article" date="2020" name="Nat. Commun.">
        <title>Large-scale genome sequencing of mycorrhizal fungi provides insights into the early evolution of symbiotic traits.</title>
        <authorList>
            <person name="Miyauchi S."/>
            <person name="Kiss E."/>
            <person name="Kuo A."/>
            <person name="Drula E."/>
            <person name="Kohler A."/>
            <person name="Sanchez-Garcia M."/>
            <person name="Morin E."/>
            <person name="Andreopoulos B."/>
            <person name="Barry K.W."/>
            <person name="Bonito G."/>
            <person name="Buee M."/>
            <person name="Carver A."/>
            <person name="Chen C."/>
            <person name="Cichocki N."/>
            <person name="Clum A."/>
            <person name="Culley D."/>
            <person name="Crous P.W."/>
            <person name="Fauchery L."/>
            <person name="Girlanda M."/>
            <person name="Hayes R.D."/>
            <person name="Keri Z."/>
            <person name="LaButti K."/>
            <person name="Lipzen A."/>
            <person name="Lombard V."/>
            <person name="Magnuson J."/>
            <person name="Maillard F."/>
            <person name="Murat C."/>
            <person name="Nolan M."/>
            <person name="Ohm R.A."/>
            <person name="Pangilinan J."/>
            <person name="Pereira M.F."/>
            <person name="Perotto S."/>
            <person name="Peter M."/>
            <person name="Pfister S."/>
            <person name="Riley R."/>
            <person name="Sitrit Y."/>
            <person name="Stielow J.B."/>
            <person name="Szollosi G."/>
            <person name="Zifcakova L."/>
            <person name="Stursova M."/>
            <person name="Spatafora J.W."/>
            <person name="Tedersoo L."/>
            <person name="Vaario L.M."/>
            <person name="Yamada A."/>
            <person name="Yan M."/>
            <person name="Wang P."/>
            <person name="Xu J."/>
            <person name="Bruns T."/>
            <person name="Baldrian P."/>
            <person name="Vilgalys R."/>
            <person name="Dunand C."/>
            <person name="Henrissat B."/>
            <person name="Grigoriev I.V."/>
            <person name="Hibbett D."/>
            <person name="Nagy L.G."/>
            <person name="Martin F.M."/>
        </authorList>
    </citation>
    <scope>NUCLEOTIDE SEQUENCE</scope>
    <source>
        <strain evidence="15">Prilba</strain>
    </source>
</reference>
<evidence type="ECO:0000256" key="10">
    <source>
        <dbReference type="ARBA" id="ARBA00023006"/>
    </source>
</evidence>
<feature type="compositionally biased region" description="Acidic residues" evidence="13">
    <location>
        <begin position="739"/>
        <end position="761"/>
    </location>
</feature>
<keyword evidence="9" id="KW-0653">Protein transport</keyword>
<feature type="compositionally biased region" description="Low complexity" evidence="13">
    <location>
        <begin position="41"/>
        <end position="54"/>
    </location>
</feature>
<evidence type="ECO:0000256" key="8">
    <source>
        <dbReference type="ARBA" id="ARBA00022807"/>
    </source>
</evidence>
<dbReference type="PANTHER" id="PTHR22624:SF49">
    <property type="entry name" value="CYSTEINE PROTEASE"/>
    <property type="match status" value="1"/>
</dbReference>
<evidence type="ECO:0000256" key="5">
    <source>
        <dbReference type="ARBA" id="ARBA00022490"/>
    </source>
</evidence>
<dbReference type="GO" id="GO:0000045">
    <property type="term" value="P:autophagosome assembly"/>
    <property type="evidence" value="ECO:0007669"/>
    <property type="project" value="TreeGrafter"/>
</dbReference>
<dbReference type="GO" id="GO:0019786">
    <property type="term" value="F:protein-phosphatidylethanolamide deconjugating activity"/>
    <property type="evidence" value="ECO:0007669"/>
    <property type="project" value="InterPro"/>
</dbReference>
<dbReference type="InterPro" id="IPR046792">
    <property type="entry name" value="Peptidase_C54_cat"/>
</dbReference>
<feature type="compositionally biased region" description="Low complexity" evidence="13">
    <location>
        <begin position="621"/>
        <end position="637"/>
    </location>
</feature>
<keyword evidence="6" id="KW-0645">Protease</keyword>
<evidence type="ECO:0000256" key="13">
    <source>
        <dbReference type="SAM" id="MobiDB-lite"/>
    </source>
</evidence>
<feature type="compositionally biased region" description="Acidic residues" evidence="13">
    <location>
        <begin position="1006"/>
        <end position="1032"/>
    </location>
</feature>
<keyword evidence="7" id="KW-0378">Hydrolase</keyword>
<dbReference type="GO" id="GO:0000423">
    <property type="term" value="P:mitophagy"/>
    <property type="evidence" value="ECO:0007669"/>
    <property type="project" value="TreeGrafter"/>
</dbReference>
<organism evidence="15 16">
    <name type="scientific">Russula ochroleuca</name>
    <dbReference type="NCBI Taxonomy" id="152965"/>
    <lineage>
        <taxon>Eukaryota</taxon>
        <taxon>Fungi</taxon>
        <taxon>Dikarya</taxon>
        <taxon>Basidiomycota</taxon>
        <taxon>Agaricomycotina</taxon>
        <taxon>Agaricomycetes</taxon>
        <taxon>Russulales</taxon>
        <taxon>Russulaceae</taxon>
        <taxon>Russula</taxon>
    </lineage>
</organism>
<feature type="compositionally biased region" description="Acidic residues" evidence="13">
    <location>
        <begin position="96"/>
        <end position="108"/>
    </location>
</feature>
<proteinExistence type="inferred from homology"/>
<sequence length="1032" mass="110330">MSSKSRHSSSPSTPANLSKLPKFLQSKQSRDRSRSMIDPASGSSSTASSSSQSSNALLEPSLPPSTTQASKRSIMRRGSKLIGVKEASSPPHDADISEDFSALDDSTDEQPIIVEPLSPRVRMRSERPLSSVSDNHLSYYQSSHSTTRLSDIPTRLSGWFQHAFNASATDLSLPHLINSGHLSTPSGSPKGKSSALLTAAKHSKGHLDKAMRYLLDSDSTPDKCTDPIWLLGVQHPGYEPSAETPSPTLSRRGSVDSRRAPSFRTSTSSTVTATPGGGNALSSKHHAAHWPPEFYADFTSRVWITYRSHFQPIRDSSLTVLEREQAEVVAAVVAGSPIPVSSSPPSKRWWPGGEKGWTSDTGWGCMLRTGQSLLATALIHLHLGRDWRRPPGVVYTTDYSTYVQILTWFFDSPSPLCPFSVHRMALAGKELGKDVGQWFGPSTAAGAIKTLVHSFPEASLGISVAVDGQIFQTDVYAASHPPASSPRARKLSSWGGRAVVVLIGIRLGIDGVNPIYYDTIKALYSFPQSIGIAGGRPSSSYYFVGSQADNLFYLDPHHARAAIPLRLPPHAAEHEHGIPIRQTTPERGSASPLGHNRSPTSPASSRTGSSTFSHRSPASPSPLSKQLSTSSSSLGGSHARWHSTGANGAGSEPPGAVSDTGLDQTQMHYVTAYSPAELRTFHCDRVRKMPLSGLDPSMLIGFLCKNEEDWIDLRQRVTELFKNHKMIFSIVDEPPSWSDVDDSLESMSEPEEEEEEEDMPEDKDSSSRSGAGDEEVHVGEGEGEEEGEEVKEDSDSEDFFDAGEGAANDDRVSSRAASKSGQSEGDTEDDPVGPMTPGPTTRIVTSSTPMAEKTSRKTRAVSFTRTASASTDGGDLDDEDWVDPTSVPPTPLDATPPSKALFQRGATASASSAPVAPMMMAKTKSSSSNSGKSRKHRKEARAPALSPSISVPFPSSSPSPEQGAAGGAPGGDDDRSGRIPQMSTARARDGGRTQSGGVKGVIALEPEPEPEPEPGPELELVEAETDPDADDF</sequence>
<evidence type="ECO:0000256" key="3">
    <source>
        <dbReference type="ARBA" id="ARBA00010958"/>
    </source>
</evidence>
<dbReference type="EMBL" id="WHVB01000021">
    <property type="protein sequence ID" value="KAF8472238.1"/>
    <property type="molecule type" value="Genomic_DNA"/>
</dbReference>
<dbReference type="SUPFAM" id="SSF54001">
    <property type="entry name" value="Cysteine proteinases"/>
    <property type="match status" value="1"/>
</dbReference>